<proteinExistence type="predicted"/>
<evidence type="ECO:0000256" key="9">
    <source>
        <dbReference type="PROSITE-ProRule" id="PRU01091"/>
    </source>
</evidence>
<dbReference type="InterPro" id="IPR036388">
    <property type="entry name" value="WH-like_DNA-bd_sf"/>
</dbReference>
<dbReference type="Proteomes" id="UP000662904">
    <property type="component" value="Chromosome"/>
</dbReference>
<dbReference type="GO" id="GO:0006355">
    <property type="term" value="P:regulation of DNA-templated transcription"/>
    <property type="evidence" value="ECO:0007669"/>
    <property type="project" value="InterPro"/>
</dbReference>
<dbReference type="Pfam" id="PF00072">
    <property type="entry name" value="Response_reg"/>
    <property type="match status" value="1"/>
</dbReference>
<dbReference type="RefSeq" id="WP_206707963.1">
    <property type="nucleotide sequence ID" value="NZ_CP059066.1"/>
</dbReference>
<dbReference type="FunFam" id="1.10.10.10:FF:000018">
    <property type="entry name" value="DNA-binding response regulator ResD"/>
    <property type="match status" value="1"/>
</dbReference>
<comment type="function">
    <text evidence="7">May play the central regulatory role in sporulation. It may be an element of the effector pathway responsible for the activation of sporulation genes in response to nutritional stress. Spo0A may act in concert with spo0H (a sigma factor) to control the expression of some genes that are critical to the sporulation process.</text>
</comment>
<dbReference type="Pfam" id="PF00486">
    <property type="entry name" value="Trans_reg_C"/>
    <property type="match status" value="1"/>
</dbReference>
<dbReference type="SMART" id="SM00448">
    <property type="entry name" value="REC"/>
    <property type="match status" value="1"/>
</dbReference>
<dbReference type="GO" id="GO:0032993">
    <property type="term" value="C:protein-DNA complex"/>
    <property type="evidence" value="ECO:0007669"/>
    <property type="project" value="TreeGrafter"/>
</dbReference>
<evidence type="ECO:0000256" key="7">
    <source>
        <dbReference type="ARBA" id="ARBA00024867"/>
    </source>
</evidence>
<dbReference type="CDD" id="cd00383">
    <property type="entry name" value="trans_reg_C"/>
    <property type="match status" value="1"/>
</dbReference>
<evidence type="ECO:0000256" key="3">
    <source>
        <dbReference type="ARBA" id="ARBA00023012"/>
    </source>
</evidence>
<keyword evidence="3" id="KW-0902">Two-component regulatory system</keyword>
<dbReference type="GO" id="GO:0000976">
    <property type="term" value="F:transcription cis-regulatory region binding"/>
    <property type="evidence" value="ECO:0007669"/>
    <property type="project" value="TreeGrafter"/>
</dbReference>
<evidence type="ECO:0000259" key="11">
    <source>
        <dbReference type="PROSITE" id="PS51755"/>
    </source>
</evidence>
<evidence type="ECO:0000256" key="2">
    <source>
        <dbReference type="ARBA" id="ARBA00022553"/>
    </source>
</evidence>
<protein>
    <recommendedName>
        <fullName evidence="1">Stage 0 sporulation protein A homolog</fullName>
    </recommendedName>
</protein>
<feature type="domain" description="OmpR/PhoB-type" evidence="11">
    <location>
        <begin position="129"/>
        <end position="228"/>
    </location>
</feature>
<reference evidence="12" key="1">
    <citation type="submission" date="2020-07" db="EMBL/GenBank/DDBJ databases">
        <title>Koleobacter methoxysyntrophicus gen. nov., sp. nov., a novel anaerobic bacterium isolated from deep subsurface oil field and proposal of Koleobacterales ord. nov. in the phylum Firmicutes.</title>
        <authorList>
            <person name="Sakamoto S."/>
            <person name="Tamaki H."/>
        </authorList>
    </citation>
    <scope>NUCLEOTIDE SEQUENCE</scope>
    <source>
        <strain evidence="12">NRmbB1</strain>
    </source>
</reference>
<evidence type="ECO:0000256" key="6">
    <source>
        <dbReference type="ARBA" id="ARBA00023163"/>
    </source>
</evidence>
<evidence type="ECO:0000256" key="5">
    <source>
        <dbReference type="ARBA" id="ARBA00023125"/>
    </source>
</evidence>
<dbReference type="FunFam" id="3.40.50.2300:FF:000001">
    <property type="entry name" value="DNA-binding response regulator PhoB"/>
    <property type="match status" value="1"/>
</dbReference>
<dbReference type="Gene3D" id="1.10.10.10">
    <property type="entry name" value="Winged helix-like DNA-binding domain superfamily/Winged helix DNA-binding domain"/>
    <property type="match status" value="1"/>
</dbReference>
<name>A0A8A0RJ58_9FIRM</name>
<dbReference type="PROSITE" id="PS51755">
    <property type="entry name" value="OMPR_PHOB"/>
    <property type="match status" value="1"/>
</dbReference>
<feature type="DNA-binding region" description="OmpR/PhoB-type" evidence="9">
    <location>
        <begin position="129"/>
        <end position="228"/>
    </location>
</feature>
<feature type="modified residue" description="4-aspartylphosphate" evidence="8">
    <location>
        <position position="53"/>
    </location>
</feature>
<keyword evidence="4" id="KW-0805">Transcription regulation</keyword>
<keyword evidence="6" id="KW-0804">Transcription</keyword>
<dbReference type="InterPro" id="IPR001867">
    <property type="entry name" value="OmpR/PhoB-type_DNA-bd"/>
</dbReference>
<dbReference type="PANTHER" id="PTHR48111">
    <property type="entry name" value="REGULATOR OF RPOS"/>
    <property type="match status" value="1"/>
</dbReference>
<sequence>METKILIVDDEPLLVKGLKHSLEQEGYSVECAYDGETGLEYVRKGGIDLVILDVMLPKKDGFTVCREIRTYSNVPIIMLTAKGEDIDRIVGIEIGADDYLTKPFNTRELLARIKALLRRAGMSYNKDDHKLLKVGELKIDIKGRRAFLKGKEIDLTSKEFDILYILAKTPGRVYSREKLLELVWGYDFFGDVRTVDVHIRRLREKLEEDPGRPYWILTKWGAGYYCREMV</sequence>
<dbReference type="EMBL" id="CP059066">
    <property type="protein sequence ID" value="QSQ07704.1"/>
    <property type="molecule type" value="Genomic_DNA"/>
</dbReference>
<evidence type="ECO:0000313" key="13">
    <source>
        <dbReference type="Proteomes" id="UP000662904"/>
    </source>
</evidence>
<dbReference type="GO" id="GO:0005829">
    <property type="term" value="C:cytosol"/>
    <property type="evidence" value="ECO:0007669"/>
    <property type="project" value="TreeGrafter"/>
</dbReference>
<keyword evidence="13" id="KW-1185">Reference proteome</keyword>
<keyword evidence="5 9" id="KW-0238">DNA-binding</keyword>
<accession>A0A8A0RJ58</accession>
<dbReference type="InterPro" id="IPR011006">
    <property type="entry name" value="CheY-like_superfamily"/>
</dbReference>
<dbReference type="InterPro" id="IPR001789">
    <property type="entry name" value="Sig_transdc_resp-reg_receiver"/>
</dbReference>
<evidence type="ECO:0000256" key="4">
    <source>
        <dbReference type="ARBA" id="ARBA00023015"/>
    </source>
</evidence>
<dbReference type="SUPFAM" id="SSF46894">
    <property type="entry name" value="C-terminal effector domain of the bipartite response regulators"/>
    <property type="match status" value="1"/>
</dbReference>
<evidence type="ECO:0000256" key="8">
    <source>
        <dbReference type="PROSITE-ProRule" id="PRU00169"/>
    </source>
</evidence>
<dbReference type="AlphaFoldDB" id="A0A8A0RJ58"/>
<feature type="domain" description="Response regulatory" evidence="10">
    <location>
        <begin position="4"/>
        <end position="117"/>
    </location>
</feature>
<organism evidence="12 13">
    <name type="scientific">Koleobacter methoxysyntrophicus</name>
    <dbReference type="NCBI Taxonomy" id="2751313"/>
    <lineage>
        <taxon>Bacteria</taxon>
        <taxon>Bacillati</taxon>
        <taxon>Bacillota</taxon>
        <taxon>Clostridia</taxon>
        <taxon>Koleobacterales</taxon>
        <taxon>Koleobacteraceae</taxon>
        <taxon>Koleobacter</taxon>
    </lineage>
</organism>
<dbReference type="SUPFAM" id="SSF52172">
    <property type="entry name" value="CheY-like"/>
    <property type="match status" value="1"/>
</dbReference>
<dbReference type="InterPro" id="IPR016032">
    <property type="entry name" value="Sig_transdc_resp-reg_C-effctor"/>
</dbReference>
<gene>
    <name evidence="12" type="primary">walR_1</name>
    <name evidence="12" type="ORF">H0A61_00020</name>
</gene>
<evidence type="ECO:0000313" key="12">
    <source>
        <dbReference type="EMBL" id="QSQ07704.1"/>
    </source>
</evidence>
<dbReference type="InterPro" id="IPR039420">
    <property type="entry name" value="WalR-like"/>
</dbReference>
<dbReference type="SMART" id="SM00862">
    <property type="entry name" value="Trans_reg_C"/>
    <property type="match status" value="1"/>
</dbReference>
<evidence type="ECO:0000256" key="1">
    <source>
        <dbReference type="ARBA" id="ARBA00018672"/>
    </source>
</evidence>
<dbReference type="KEGG" id="kme:H0A61_00020"/>
<dbReference type="PANTHER" id="PTHR48111:SF40">
    <property type="entry name" value="PHOSPHATE REGULON TRANSCRIPTIONAL REGULATORY PROTEIN PHOB"/>
    <property type="match status" value="1"/>
</dbReference>
<dbReference type="Gene3D" id="3.40.50.2300">
    <property type="match status" value="1"/>
</dbReference>
<dbReference type="Gene3D" id="6.10.250.690">
    <property type="match status" value="1"/>
</dbReference>
<dbReference type="GO" id="GO:0000156">
    <property type="term" value="F:phosphorelay response regulator activity"/>
    <property type="evidence" value="ECO:0007669"/>
    <property type="project" value="TreeGrafter"/>
</dbReference>
<evidence type="ECO:0000259" key="10">
    <source>
        <dbReference type="PROSITE" id="PS50110"/>
    </source>
</evidence>
<keyword evidence="2 8" id="KW-0597">Phosphoprotein</keyword>
<dbReference type="PROSITE" id="PS50110">
    <property type="entry name" value="RESPONSE_REGULATORY"/>
    <property type="match status" value="1"/>
</dbReference>